<dbReference type="PANTHER" id="PTHR47332:SF2">
    <property type="entry name" value="SET-6"/>
    <property type="match status" value="1"/>
</dbReference>
<evidence type="ECO:0008006" key="3">
    <source>
        <dbReference type="Google" id="ProtNLM"/>
    </source>
</evidence>
<reference evidence="1 2" key="1">
    <citation type="submission" date="2019-02" db="EMBL/GenBank/DDBJ databases">
        <title>Genome sequencing of the rare red list fungi Bondarzewia mesenterica.</title>
        <authorList>
            <person name="Buettner E."/>
            <person name="Kellner H."/>
        </authorList>
    </citation>
    <scope>NUCLEOTIDE SEQUENCE [LARGE SCALE GENOMIC DNA]</scope>
    <source>
        <strain evidence="1 2">DSM 108281</strain>
    </source>
</reference>
<dbReference type="InterPro" id="IPR046341">
    <property type="entry name" value="SET_dom_sf"/>
</dbReference>
<evidence type="ECO:0000313" key="1">
    <source>
        <dbReference type="EMBL" id="THH14045.1"/>
    </source>
</evidence>
<protein>
    <recommendedName>
        <fullName evidence="3">SET domain-containing protein</fullName>
    </recommendedName>
</protein>
<evidence type="ECO:0000313" key="2">
    <source>
        <dbReference type="Proteomes" id="UP000310158"/>
    </source>
</evidence>
<dbReference type="Proteomes" id="UP000310158">
    <property type="component" value="Unassembled WGS sequence"/>
</dbReference>
<dbReference type="EMBL" id="SGPL01000306">
    <property type="protein sequence ID" value="THH14045.1"/>
    <property type="molecule type" value="Genomic_DNA"/>
</dbReference>
<dbReference type="OrthoDB" id="5945798at2759"/>
<gene>
    <name evidence="1" type="ORF">EW146_g6242</name>
</gene>
<dbReference type="PANTHER" id="PTHR47332">
    <property type="entry name" value="SET DOMAIN-CONTAINING PROTEIN 5"/>
    <property type="match status" value="1"/>
</dbReference>
<dbReference type="SUPFAM" id="SSF82199">
    <property type="entry name" value="SET domain"/>
    <property type="match status" value="1"/>
</dbReference>
<comment type="caution">
    <text evidence="1">The sequence shown here is derived from an EMBL/GenBank/DDBJ whole genome shotgun (WGS) entry which is preliminary data.</text>
</comment>
<sequence>MRALKPIRAGEQITMSYIGGPLVSRAERQEELQGKYAFTCACPACSSSLDEIQRSDGRRSILGTLKSDVDHDPAIRKWVADVSLQDDMFLAPYLRLMGYFEAETYADADAWPGVLQRLVKVYCALGNAEEARKVARKAACLTMVFTGDDGGWTKVADAPEKTTWWGLRAKAKEAARCANH</sequence>
<keyword evidence="2" id="KW-1185">Reference proteome</keyword>
<name>A0A4S4LPS4_9AGAM</name>
<proteinExistence type="predicted"/>
<dbReference type="AlphaFoldDB" id="A0A4S4LPS4"/>
<dbReference type="InterPro" id="IPR053185">
    <property type="entry name" value="SET_domain_protein"/>
</dbReference>
<dbReference type="Gene3D" id="2.170.270.10">
    <property type="entry name" value="SET domain"/>
    <property type="match status" value="1"/>
</dbReference>
<accession>A0A4S4LPS4</accession>
<organism evidence="1 2">
    <name type="scientific">Bondarzewia mesenterica</name>
    <dbReference type="NCBI Taxonomy" id="1095465"/>
    <lineage>
        <taxon>Eukaryota</taxon>
        <taxon>Fungi</taxon>
        <taxon>Dikarya</taxon>
        <taxon>Basidiomycota</taxon>
        <taxon>Agaricomycotina</taxon>
        <taxon>Agaricomycetes</taxon>
        <taxon>Russulales</taxon>
        <taxon>Bondarzewiaceae</taxon>
        <taxon>Bondarzewia</taxon>
    </lineage>
</organism>